<dbReference type="GO" id="GO:0030950">
    <property type="term" value="P:establishment or maintenance of actin cytoskeleton polarity"/>
    <property type="evidence" value="ECO:0007669"/>
    <property type="project" value="TreeGrafter"/>
</dbReference>
<feature type="region of interest" description="Disordered" evidence="3">
    <location>
        <begin position="108"/>
        <end position="195"/>
    </location>
</feature>
<feature type="compositionally biased region" description="Polar residues" evidence="3">
    <location>
        <begin position="527"/>
        <end position="537"/>
    </location>
</feature>
<dbReference type="GO" id="GO:0032880">
    <property type="term" value="P:regulation of protein localization"/>
    <property type="evidence" value="ECO:0007669"/>
    <property type="project" value="EnsemblFungi"/>
</dbReference>
<dbReference type="GO" id="GO:0005934">
    <property type="term" value="C:cellular bud tip"/>
    <property type="evidence" value="ECO:0007669"/>
    <property type="project" value="EnsemblFungi"/>
</dbReference>
<dbReference type="GeneID" id="34528258"/>
<evidence type="ECO:0000259" key="4">
    <source>
        <dbReference type="PROSITE" id="PS50002"/>
    </source>
</evidence>
<protein>
    <recommendedName>
        <fullName evidence="4">SH3 domain-containing protein</fullName>
    </recommendedName>
</protein>
<dbReference type="EMBL" id="HE978324">
    <property type="protein sequence ID" value="CCK72491.1"/>
    <property type="molecule type" value="Genomic_DNA"/>
</dbReference>
<organism evidence="5 6">
    <name type="scientific">Huiozyma naganishii (strain ATCC MYA-139 / BCRC 22969 / CBS 8797 / KCTC 17520 / NBRC 10181 / NCYC 3082 / Yp74L-3)</name>
    <name type="common">Yeast</name>
    <name type="synonym">Kazachstania naganishii</name>
    <dbReference type="NCBI Taxonomy" id="1071383"/>
    <lineage>
        <taxon>Eukaryota</taxon>
        <taxon>Fungi</taxon>
        <taxon>Dikarya</taxon>
        <taxon>Ascomycota</taxon>
        <taxon>Saccharomycotina</taxon>
        <taxon>Saccharomycetes</taxon>
        <taxon>Saccharomycetales</taxon>
        <taxon>Saccharomycetaceae</taxon>
        <taxon>Huiozyma</taxon>
    </lineage>
</organism>
<dbReference type="GO" id="GO:0000164">
    <property type="term" value="C:protein phosphatase type 1 complex"/>
    <property type="evidence" value="ECO:0007669"/>
    <property type="project" value="EnsemblFungi"/>
</dbReference>
<dbReference type="Pfam" id="PF00018">
    <property type="entry name" value="SH3_1"/>
    <property type="match status" value="1"/>
</dbReference>
<dbReference type="STRING" id="1071383.J7SAV5"/>
<accession>J7SAV5</accession>
<feature type="compositionally biased region" description="Acidic residues" evidence="3">
    <location>
        <begin position="218"/>
        <end position="228"/>
    </location>
</feature>
<dbReference type="GO" id="GO:1990615">
    <property type="term" value="C:Kelch-containing formin regulatory complex"/>
    <property type="evidence" value="ECO:0007669"/>
    <property type="project" value="EnsemblFungi"/>
</dbReference>
<name>J7SAV5_HUIN7</name>
<dbReference type="GO" id="GO:0032465">
    <property type="term" value="P:regulation of cytokinesis"/>
    <property type="evidence" value="ECO:0007669"/>
    <property type="project" value="EnsemblFungi"/>
</dbReference>
<feature type="compositionally biased region" description="Basic and acidic residues" evidence="3">
    <location>
        <begin position="124"/>
        <end position="137"/>
    </location>
</feature>
<dbReference type="GO" id="GO:0090337">
    <property type="term" value="P:regulation of formin-nucleated actin cable assembly"/>
    <property type="evidence" value="ECO:0007669"/>
    <property type="project" value="EnsemblFungi"/>
</dbReference>
<dbReference type="GO" id="GO:1905047">
    <property type="term" value="P:mitotic spindle pole body organization"/>
    <property type="evidence" value="ECO:0007669"/>
    <property type="project" value="EnsemblFungi"/>
</dbReference>
<feature type="region of interest" description="Disordered" evidence="3">
    <location>
        <begin position="591"/>
        <end position="651"/>
    </location>
</feature>
<evidence type="ECO:0000256" key="1">
    <source>
        <dbReference type="ARBA" id="ARBA00022443"/>
    </source>
</evidence>
<evidence type="ECO:0000256" key="2">
    <source>
        <dbReference type="PROSITE-ProRule" id="PRU00192"/>
    </source>
</evidence>
<dbReference type="PANTHER" id="PTHR47775:SF1">
    <property type="entry name" value="BUD SITE SELECTION PROTEIN 14"/>
    <property type="match status" value="1"/>
</dbReference>
<feature type="region of interest" description="Disordered" evidence="3">
    <location>
        <begin position="213"/>
        <end position="238"/>
    </location>
</feature>
<dbReference type="InterPro" id="IPR053039">
    <property type="entry name" value="Polarity_Bud-Selection_Reg"/>
</dbReference>
<dbReference type="GO" id="GO:0019888">
    <property type="term" value="F:protein phosphatase regulator activity"/>
    <property type="evidence" value="ECO:0007669"/>
    <property type="project" value="EnsemblFungi"/>
</dbReference>
<keyword evidence="1 2" id="KW-0728">SH3 domain</keyword>
<evidence type="ECO:0000313" key="6">
    <source>
        <dbReference type="Proteomes" id="UP000006310"/>
    </source>
</evidence>
<reference evidence="5 6" key="1">
    <citation type="journal article" date="2011" name="Proc. Natl. Acad. Sci. U.S.A.">
        <title>Evolutionary erosion of yeast sex chromosomes by mating-type switching accidents.</title>
        <authorList>
            <person name="Gordon J.L."/>
            <person name="Armisen D."/>
            <person name="Proux-Wera E."/>
            <person name="Oheigeartaigh S.S."/>
            <person name="Byrne K.P."/>
            <person name="Wolfe K.H."/>
        </authorList>
    </citation>
    <scope>NUCLEOTIDE SEQUENCE [LARGE SCALE GENOMIC DNA]</scope>
    <source>
        <strain evidence="6">ATCC MYA-139 / BCRC 22969 / CBS 8797 / CCRC 22969 / KCTC 17520 / NBRC 10181 / NCYC 3082</strain>
    </source>
</reference>
<dbReference type="PANTHER" id="PTHR47775">
    <property type="entry name" value="BUD SITE SELECTION PROTEIN 14"/>
    <property type="match status" value="1"/>
</dbReference>
<dbReference type="GO" id="GO:0001100">
    <property type="term" value="P:negative regulation of exit from mitosis"/>
    <property type="evidence" value="ECO:0007669"/>
    <property type="project" value="EnsemblFungi"/>
</dbReference>
<dbReference type="GO" id="GO:0015630">
    <property type="term" value="C:microtubule cytoskeleton"/>
    <property type="evidence" value="ECO:0007669"/>
    <property type="project" value="TreeGrafter"/>
</dbReference>
<reference evidence="6" key="2">
    <citation type="submission" date="2012-08" db="EMBL/GenBank/DDBJ databases">
        <title>Genome sequence of Kazachstania naganishii.</title>
        <authorList>
            <person name="Gordon J.L."/>
            <person name="Armisen D."/>
            <person name="Proux-Wera E."/>
            <person name="OhEigeartaigh S.S."/>
            <person name="Byrne K.P."/>
            <person name="Wolfe K.H."/>
        </authorList>
    </citation>
    <scope>NUCLEOTIDE SEQUENCE [LARGE SCALE GENOMIC DNA]</scope>
    <source>
        <strain evidence="6">ATCC MYA-139 / BCRC 22969 / CBS 8797 / CCRC 22969 / KCTC 17520 / NBRC 10181 / NCYC 3082</strain>
    </source>
</reference>
<feature type="domain" description="SH3" evidence="4">
    <location>
        <begin position="238"/>
        <end position="299"/>
    </location>
</feature>
<evidence type="ECO:0000256" key="3">
    <source>
        <dbReference type="SAM" id="MobiDB-lite"/>
    </source>
</evidence>
<dbReference type="eggNOG" id="ENOG502R17J">
    <property type="taxonomic scope" value="Eukaryota"/>
</dbReference>
<feature type="compositionally biased region" description="Acidic residues" evidence="3">
    <location>
        <begin position="140"/>
        <end position="149"/>
    </location>
</feature>
<sequence length="741" mass="81846">MAALSNAAILHDPALVEDFSEVRDTLAVPTVNADESVSGSVVIMRHDSPQHVAATEPLDFADAKERITSYTSSHYSAPASDDDEEDELASETQNASVHDYLSGLHNTSIQRSEVMPDPDGTTVGHEKDGNDDERSGVEMDYSDSDFEEDIEKRLLELDEPSIGDDGSVTILREEGNSGSSQFPELELSDEEEEDHLHNDTIYGDKYPLEAHLHHSGEEDSEEEEEEDEYKPLPPPQELDPEKLYALYEFSGPDTSHCQLEQDESCVLLNDEDSYWWLVKRCRDNNIGFAPAEILETFPERLARLNCWKNENIVSEATHSSQSLDDINKLEREQQEEILKLIRERPLPAGPYQSKNKSVSFNDIVSYANRFIEDDDSNTINSDDDNGQDEQAQQGGAPNHYDEFTKEPIHFGDEEKDLDEVSDVSFATGYSQPLNVAKIRESKSIKNIHDAIEAAESSKTPDSDTFAPVIMIGSEQEQPKETNVNDTNTSTDDIQKVFEAPISPFTNSKQRGLGVSDFPSNNSVPTIGEYSPSSSEFNDSPVLQECTFTGSTPADEKDHIDPESGSDDEAAKTFIPSTKAVQDISKLVHSGDTSNVTIEADDEDTRRGTSQSQNVEQVDQTPGSPKSDQTFHSNNGDNMSVNSKYSSTSDEGFKMESGVHHLQASTTSITSNNSASKTATLEFDGNLATSGHEESRTTCDPDTLNDITPVVSKDRHPFIDELYGPILTKIDSLMAKIDQLVA</sequence>
<keyword evidence="6" id="KW-1185">Reference proteome</keyword>
<dbReference type="GO" id="GO:0008104">
    <property type="term" value="P:intracellular protein localization"/>
    <property type="evidence" value="ECO:0007669"/>
    <property type="project" value="TreeGrafter"/>
</dbReference>
<dbReference type="SMART" id="SM00326">
    <property type="entry name" value="SH3"/>
    <property type="match status" value="1"/>
</dbReference>
<feature type="compositionally biased region" description="Acidic residues" evidence="3">
    <location>
        <begin position="374"/>
        <end position="387"/>
    </location>
</feature>
<dbReference type="KEGG" id="kng:KNAG_0K01260"/>
<dbReference type="GO" id="GO:0060627">
    <property type="term" value="P:regulation of vesicle-mediated transport"/>
    <property type="evidence" value="ECO:0007669"/>
    <property type="project" value="EnsemblFungi"/>
</dbReference>
<evidence type="ECO:0000313" key="5">
    <source>
        <dbReference type="EMBL" id="CCK72491.1"/>
    </source>
</evidence>
<dbReference type="PROSITE" id="PS50002">
    <property type="entry name" value="SH3"/>
    <property type="match status" value="1"/>
</dbReference>
<dbReference type="Proteomes" id="UP000006310">
    <property type="component" value="Chromosome 11"/>
</dbReference>
<feature type="compositionally biased region" description="Polar residues" evidence="3">
    <location>
        <begin position="607"/>
        <end position="649"/>
    </location>
</feature>
<dbReference type="GO" id="GO:0000131">
    <property type="term" value="C:incipient cellular bud site"/>
    <property type="evidence" value="ECO:0007669"/>
    <property type="project" value="EnsemblFungi"/>
</dbReference>
<dbReference type="GO" id="GO:0006355">
    <property type="term" value="P:regulation of DNA-templated transcription"/>
    <property type="evidence" value="ECO:0007669"/>
    <property type="project" value="EnsemblFungi"/>
</dbReference>
<dbReference type="InterPro" id="IPR036028">
    <property type="entry name" value="SH3-like_dom_sf"/>
</dbReference>
<dbReference type="AlphaFoldDB" id="J7SAV5"/>
<dbReference type="InterPro" id="IPR001452">
    <property type="entry name" value="SH3_domain"/>
</dbReference>
<dbReference type="HOGENOM" id="CLU_024078_0_0_1"/>
<feature type="compositionally biased region" description="Acidic residues" evidence="3">
    <location>
        <begin position="80"/>
        <end position="89"/>
    </location>
</feature>
<dbReference type="GO" id="GO:0005935">
    <property type="term" value="C:cellular bud neck"/>
    <property type="evidence" value="ECO:0007669"/>
    <property type="project" value="EnsemblFungi"/>
</dbReference>
<feature type="region of interest" description="Disordered" evidence="3">
    <location>
        <begin position="527"/>
        <end position="569"/>
    </location>
</feature>
<proteinExistence type="predicted"/>
<feature type="region of interest" description="Disordered" evidence="3">
    <location>
        <begin position="374"/>
        <end position="403"/>
    </location>
</feature>
<dbReference type="RefSeq" id="XP_022466736.1">
    <property type="nucleotide sequence ID" value="XM_022610439.1"/>
</dbReference>
<dbReference type="GO" id="GO:0008360">
    <property type="term" value="P:regulation of cell shape"/>
    <property type="evidence" value="ECO:0007669"/>
    <property type="project" value="EnsemblFungi"/>
</dbReference>
<dbReference type="SUPFAM" id="SSF50044">
    <property type="entry name" value="SH3-domain"/>
    <property type="match status" value="1"/>
</dbReference>
<feature type="region of interest" description="Disordered" evidence="3">
    <location>
        <begin position="71"/>
        <end position="93"/>
    </location>
</feature>
<gene>
    <name evidence="5" type="primary">KNAG0K01260</name>
    <name evidence="5" type="ordered locus">KNAG_0K01260</name>
</gene>
<dbReference type="GO" id="GO:0030837">
    <property type="term" value="P:negative regulation of actin filament polymerization"/>
    <property type="evidence" value="ECO:0007669"/>
    <property type="project" value="EnsemblFungi"/>
</dbReference>
<dbReference type="OMA" id="NCWKNEN"/>
<dbReference type="Gene3D" id="2.30.30.40">
    <property type="entry name" value="SH3 Domains"/>
    <property type="match status" value="1"/>
</dbReference>
<dbReference type="OrthoDB" id="196165at2759"/>
<dbReference type="GO" id="GO:0051286">
    <property type="term" value="C:cell tip"/>
    <property type="evidence" value="ECO:0007669"/>
    <property type="project" value="TreeGrafter"/>
</dbReference>